<gene>
    <name evidence="2" type="ORF">D9613_007786</name>
</gene>
<feature type="compositionally biased region" description="Low complexity" evidence="1">
    <location>
        <begin position="815"/>
        <end position="835"/>
    </location>
</feature>
<evidence type="ECO:0000313" key="2">
    <source>
        <dbReference type="EMBL" id="KAF4613705.1"/>
    </source>
</evidence>
<feature type="region of interest" description="Disordered" evidence="1">
    <location>
        <begin position="633"/>
        <end position="666"/>
    </location>
</feature>
<keyword evidence="3" id="KW-1185">Reference proteome</keyword>
<feature type="region of interest" description="Disordered" evidence="1">
    <location>
        <begin position="228"/>
        <end position="336"/>
    </location>
</feature>
<feature type="compositionally biased region" description="Polar residues" evidence="1">
    <location>
        <begin position="502"/>
        <end position="515"/>
    </location>
</feature>
<feature type="compositionally biased region" description="Polar residues" evidence="1">
    <location>
        <begin position="392"/>
        <end position="402"/>
    </location>
</feature>
<protein>
    <submittedName>
        <fullName evidence="2">Uncharacterized protein</fullName>
    </submittedName>
</protein>
<reference evidence="2 3" key="1">
    <citation type="submission" date="2019-12" db="EMBL/GenBank/DDBJ databases">
        <authorList>
            <person name="Floudas D."/>
            <person name="Bentzer J."/>
            <person name="Ahren D."/>
            <person name="Johansson T."/>
            <person name="Persson P."/>
            <person name="Tunlid A."/>
        </authorList>
    </citation>
    <scope>NUCLEOTIDE SEQUENCE [LARGE SCALE GENOMIC DNA]</scope>
    <source>
        <strain evidence="2 3">CBS 102.39</strain>
    </source>
</reference>
<evidence type="ECO:0000256" key="1">
    <source>
        <dbReference type="SAM" id="MobiDB-lite"/>
    </source>
</evidence>
<feature type="region of interest" description="Disordered" evidence="1">
    <location>
        <begin position="356"/>
        <end position="560"/>
    </location>
</feature>
<feature type="compositionally biased region" description="Low complexity" evidence="1">
    <location>
        <begin position="642"/>
        <end position="664"/>
    </location>
</feature>
<feature type="region of interest" description="Disordered" evidence="1">
    <location>
        <begin position="944"/>
        <end position="983"/>
    </location>
</feature>
<feature type="compositionally biased region" description="Polar residues" evidence="1">
    <location>
        <begin position="608"/>
        <end position="619"/>
    </location>
</feature>
<feature type="compositionally biased region" description="Polar residues" evidence="1">
    <location>
        <begin position="721"/>
        <end position="731"/>
    </location>
</feature>
<feature type="compositionally biased region" description="Basic and acidic residues" evidence="1">
    <location>
        <begin position="450"/>
        <end position="469"/>
    </location>
</feature>
<evidence type="ECO:0000313" key="3">
    <source>
        <dbReference type="Proteomes" id="UP000521872"/>
    </source>
</evidence>
<feature type="region of interest" description="Disordered" evidence="1">
    <location>
        <begin position="597"/>
        <end position="619"/>
    </location>
</feature>
<organism evidence="2 3">
    <name type="scientific">Agrocybe pediades</name>
    <dbReference type="NCBI Taxonomy" id="84607"/>
    <lineage>
        <taxon>Eukaryota</taxon>
        <taxon>Fungi</taxon>
        <taxon>Dikarya</taxon>
        <taxon>Basidiomycota</taxon>
        <taxon>Agaricomycotina</taxon>
        <taxon>Agaricomycetes</taxon>
        <taxon>Agaricomycetidae</taxon>
        <taxon>Agaricales</taxon>
        <taxon>Agaricineae</taxon>
        <taxon>Strophariaceae</taxon>
        <taxon>Agrocybe</taxon>
    </lineage>
</organism>
<feature type="compositionally biased region" description="Basic and acidic residues" evidence="1">
    <location>
        <begin position="491"/>
        <end position="501"/>
    </location>
</feature>
<dbReference type="AlphaFoldDB" id="A0A8H4QN21"/>
<feature type="compositionally biased region" description="Basic and acidic residues" evidence="1">
    <location>
        <begin position="414"/>
        <end position="423"/>
    </location>
</feature>
<name>A0A8H4QN21_9AGAR</name>
<proteinExistence type="predicted"/>
<feature type="region of interest" description="Disordered" evidence="1">
    <location>
        <begin position="856"/>
        <end position="921"/>
    </location>
</feature>
<sequence length="983" mass="107963">MSSQAPINLAERTEIHKSCKSIETLLSILNEYCEAAGAVVALQRKMGKALRDMAGIRVTGEIAANAMNASASVFEALAEVDSKYAKIADKEYDAVSIEVKKWFKKLAKEEKAHDERMASANAKIKQAGQVYEKKTKKKATDAGEEHARYINLISTLGPEVSQEKYNHAVNVNQKHGMTVYNVAASLSRLADTEWQRSCECVRRFSPVVGPLGQWRALCEGGWTGNIPSDLPDPANSTNDKANASADGNDLTNLKAIEEEKVELRPPAAPGINSRQSSEQLRVPPPGYTTGPPSASESSGDLTKDPSSTRNSPVIQRQAHQESSSPNEPSSIALSSDVLHPPRAPFVDAITGSVRSLSAFPTPPTHFPLPPPRQNPSQQSLQLSASSKLEFPSHNQLSESPISANGDLPAVSDNEEPRTRDRLTSRGPLSQVEGSLGTPPASFENRNWRTVSEEQVPREKYQVEDSDIRRPMPMRSQTSLPAESTYQSSRDLPVRNRGDTRHAPSSSLELKNLNNRPHNRNLEGDEINANEDLPFKSRALDTSSKYPRHIERMDTGASSGSIVAAMRDRYSNTAGSTSPPPRDLPRLPLSVNDLASRYKSSEAPLSPGPRTSSPPVSRQQSLPLLDTAMRHTKEPYQEPSPIQQEDIGQRRQQQHQQQSQQAQPRYDVVANLERKAKEHELKERELELERRALELEREKAKLQTLREEDHNIQLDQNIYREGSNTPTSQANQFGLRPRDRRTSLRHQLQRPPSQIDLNEDTRNLPLGSSSENPKRLSQGQYPVSRTGYQGQPSSAAQPPYTPRQSTDMTREPQGRSGNNSDYSGSNSNTNSSSNSTHAPYCGCESCSVNKYKESGKVASNKTGQSKQSEQRSPSKPSGSWIRRLSMPVGNAFSSSNDSKRHQSNNSVGGGTTQYGPGAGIGNIPVSPGRGLFSLDYKKNASTTALLSSSTNSAERSLQAQEDGRLRNHGISNRSMTNLGILGRH</sequence>
<feature type="region of interest" description="Disordered" evidence="1">
    <location>
        <begin position="712"/>
        <end position="837"/>
    </location>
</feature>
<feature type="compositionally biased region" description="Polar residues" evidence="1">
    <location>
        <begin position="856"/>
        <end position="876"/>
    </location>
</feature>
<feature type="compositionally biased region" description="Low complexity" evidence="1">
    <location>
        <begin position="374"/>
        <end position="388"/>
    </location>
</feature>
<comment type="caution">
    <text evidence="2">The sequence shown here is derived from an EMBL/GenBank/DDBJ whole genome shotgun (WGS) entry which is preliminary data.</text>
</comment>
<accession>A0A8H4QN21</accession>
<dbReference type="Proteomes" id="UP000521872">
    <property type="component" value="Unassembled WGS sequence"/>
</dbReference>
<feature type="compositionally biased region" description="Polar residues" evidence="1">
    <location>
        <begin position="765"/>
        <end position="806"/>
    </location>
</feature>
<feature type="compositionally biased region" description="Polar residues" evidence="1">
    <location>
        <begin position="320"/>
        <end position="333"/>
    </location>
</feature>
<feature type="compositionally biased region" description="Gly residues" evidence="1">
    <location>
        <begin position="906"/>
        <end position="919"/>
    </location>
</feature>
<dbReference type="EMBL" id="JAACJL010000045">
    <property type="protein sequence ID" value="KAF4613705.1"/>
    <property type="molecule type" value="Genomic_DNA"/>
</dbReference>
<feature type="compositionally biased region" description="Polar residues" evidence="1">
    <location>
        <begin position="474"/>
        <end position="489"/>
    </location>
</feature>
<feature type="compositionally biased region" description="Polar residues" evidence="1">
    <location>
        <begin position="290"/>
        <end position="314"/>
    </location>
</feature>
<feature type="compositionally biased region" description="Pro residues" evidence="1">
    <location>
        <begin position="360"/>
        <end position="373"/>
    </location>
</feature>